<name>A0A813KTK0_POLGL</name>
<protein>
    <submittedName>
        <fullName evidence="2">Uncharacterized protein</fullName>
    </submittedName>
</protein>
<gene>
    <name evidence="2" type="ORF">PGLA2088_LOCUS38162</name>
</gene>
<evidence type="ECO:0000256" key="1">
    <source>
        <dbReference type="SAM" id="MobiDB-lite"/>
    </source>
</evidence>
<evidence type="ECO:0000313" key="2">
    <source>
        <dbReference type="EMBL" id="CAE8714740.1"/>
    </source>
</evidence>
<dbReference type="AlphaFoldDB" id="A0A813KTK0"/>
<comment type="caution">
    <text evidence="2">The sequence shown here is derived from an EMBL/GenBank/DDBJ whole genome shotgun (WGS) entry which is preliminary data.</text>
</comment>
<organism evidence="2 3">
    <name type="scientific">Polarella glacialis</name>
    <name type="common">Dinoflagellate</name>
    <dbReference type="NCBI Taxonomy" id="89957"/>
    <lineage>
        <taxon>Eukaryota</taxon>
        <taxon>Sar</taxon>
        <taxon>Alveolata</taxon>
        <taxon>Dinophyceae</taxon>
        <taxon>Suessiales</taxon>
        <taxon>Suessiaceae</taxon>
        <taxon>Polarella</taxon>
    </lineage>
</organism>
<accession>A0A813KTK0</accession>
<evidence type="ECO:0000313" key="3">
    <source>
        <dbReference type="Proteomes" id="UP000626109"/>
    </source>
</evidence>
<feature type="non-terminal residue" evidence="2">
    <location>
        <position position="505"/>
    </location>
</feature>
<proteinExistence type="predicted"/>
<feature type="region of interest" description="Disordered" evidence="1">
    <location>
        <begin position="414"/>
        <end position="433"/>
    </location>
</feature>
<reference evidence="2" key="1">
    <citation type="submission" date="2021-02" db="EMBL/GenBank/DDBJ databases">
        <authorList>
            <person name="Dougan E. K."/>
            <person name="Rhodes N."/>
            <person name="Thang M."/>
            <person name="Chan C."/>
        </authorList>
    </citation>
    <scope>NUCLEOTIDE SEQUENCE</scope>
</reference>
<dbReference type="Proteomes" id="UP000626109">
    <property type="component" value="Unassembled WGS sequence"/>
</dbReference>
<sequence length="505" mass="54101">MAVAVETPGDEGGVESLQSEEQKRLVLRRRRRDQVEYLKKHRTKLEKVAQRCVNRVLLQLPRDPYEGLLIQLSAHVKASGLFFKCLRILSNGADSLVCEVAAVARGTQLVVHRADLPRLMVARGLAAAKAPEAMSLADAEALDISALVQRWSSAVGNLLAGVNVLDFEEINRRLCDAVPLEPEEGDEETDTKPIRDAASVLRAMLAGVLLEAAGRLMDCSAREAIRAGILLFGGVGDEPEDEEGVVAPPISCQTDLETWQHQWPELVLPVLNGSTARRRLSLGVTLWAATLPEAKVAIGNGSPWELELVDEAAEQARLTALADIPPDADEDEAPAIEPHEYCPPMNAVSLAAELGLAITAKAGAGAALPAGENFAEGLVQMRHALDAMLPKHTASEKAFLEAAAEAAAEGAAGAAAKPAPIKQVHDDDNDEDLESVASEKKSLVPLAEVQRRGCVYFVLHADADAAFNEEACTYSFAEGTTMTQAEIVEYYVDLCAAEPLLKLLV</sequence>
<dbReference type="EMBL" id="CAJNNW010032673">
    <property type="protein sequence ID" value="CAE8714740.1"/>
    <property type="molecule type" value="Genomic_DNA"/>
</dbReference>